<keyword evidence="7 9" id="KW-1133">Transmembrane helix</keyword>
<evidence type="ECO:0000313" key="10">
    <source>
        <dbReference type="EMBL" id="KSU47583.1"/>
    </source>
</evidence>
<dbReference type="HAMAP" id="MF_01461">
    <property type="entry name" value="EcfT"/>
    <property type="match status" value="1"/>
</dbReference>
<evidence type="ECO:0000256" key="2">
    <source>
        <dbReference type="ARBA" id="ARBA00005660"/>
    </source>
</evidence>
<dbReference type="GO" id="GO:0022857">
    <property type="term" value="F:transmembrane transporter activity"/>
    <property type="evidence" value="ECO:0007669"/>
    <property type="project" value="UniProtKB-UniRule"/>
</dbReference>
<gene>
    <name evidence="9" type="primary">ecfT</name>
    <name evidence="10" type="ORF">AS033_16295</name>
</gene>
<dbReference type="InterPro" id="IPR003339">
    <property type="entry name" value="ABC/ECF_trnsptr_transmembrane"/>
</dbReference>
<evidence type="ECO:0000256" key="9">
    <source>
        <dbReference type="HAMAP-Rule" id="MF_01461"/>
    </source>
</evidence>
<dbReference type="RefSeq" id="WP_023466652.1">
    <property type="nucleotide sequence ID" value="NZ_FMYN01000008.1"/>
</dbReference>
<comment type="caution">
    <text evidence="10">The sequence shown here is derived from an EMBL/GenBank/DDBJ whole genome shotgun (WGS) entry which is preliminary data.</text>
</comment>
<comment type="subcellular location">
    <subcellularLocation>
        <location evidence="1 9">Cell membrane</location>
        <topology evidence="1 9">Multi-pass membrane protein</topology>
    </subcellularLocation>
</comment>
<keyword evidence="8 9" id="KW-0472">Membrane</keyword>
<keyword evidence="5 9" id="KW-1003">Cell membrane</keyword>
<proteinExistence type="inferred from homology"/>
<protein>
    <recommendedName>
        <fullName evidence="3 9">Energy-coupling factor transporter transmembrane protein EcfT</fullName>
        <shortName evidence="9">ECF transporter T component EcfT</shortName>
    </recommendedName>
</protein>
<evidence type="ECO:0000256" key="8">
    <source>
        <dbReference type="ARBA" id="ARBA00023136"/>
    </source>
</evidence>
<evidence type="ECO:0000256" key="1">
    <source>
        <dbReference type="ARBA" id="ARBA00004651"/>
    </source>
</evidence>
<dbReference type="EMBL" id="LNQL01000008">
    <property type="protein sequence ID" value="KSU47583.1"/>
    <property type="molecule type" value="Genomic_DNA"/>
</dbReference>
<comment type="function">
    <text evidence="9">Transmembrane (T) component of an energy-coupling factor (ECF) ABC-transporter complex. Unlike classic ABC transporters this ECF transporter provides the energy necessary to transport a number of different substrates.</text>
</comment>
<dbReference type="InterPro" id="IPR024919">
    <property type="entry name" value="EcfT"/>
</dbReference>
<organism evidence="10 11">
    <name type="scientific">Exiguobacterium indicum</name>
    <dbReference type="NCBI Taxonomy" id="296995"/>
    <lineage>
        <taxon>Bacteria</taxon>
        <taxon>Bacillati</taxon>
        <taxon>Bacillota</taxon>
        <taxon>Bacilli</taxon>
        <taxon>Bacillales</taxon>
        <taxon>Bacillales Family XII. Incertae Sedis</taxon>
        <taxon>Exiguobacterium</taxon>
    </lineage>
</organism>
<dbReference type="PANTHER" id="PTHR33514">
    <property type="entry name" value="PROTEIN ABCI12, CHLOROPLASTIC"/>
    <property type="match status" value="1"/>
</dbReference>
<evidence type="ECO:0000313" key="11">
    <source>
        <dbReference type="Proteomes" id="UP000053797"/>
    </source>
</evidence>
<dbReference type="AlphaFoldDB" id="A0A0V8GBR0"/>
<reference evidence="10 11" key="1">
    <citation type="journal article" date="2015" name="Int. J. Syst. Evol. Microbiol.">
        <title>Exiguobacterium enclense sp. nov., isolated from sediment.</title>
        <authorList>
            <person name="Dastager S.G."/>
            <person name="Mawlankar R."/>
            <person name="Sonalkar V.V."/>
            <person name="Thorat M.N."/>
            <person name="Mual P."/>
            <person name="Verma A."/>
            <person name="Krishnamurthi S."/>
            <person name="Tang S.K."/>
            <person name="Li W.J."/>
        </authorList>
    </citation>
    <scope>NUCLEOTIDE SEQUENCE [LARGE SCALE GENOMIC DNA]</scope>
    <source>
        <strain evidence="10 11">NIO-1109</strain>
    </source>
</reference>
<evidence type="ECO:0000256" key="7">
    <source>
        <dbReference type="ARBA" id="ARBA00022989"/>
    </source>
</evidence>
<dbReference type="GeneID" id="90838827"/>
<feature type="transmembrane region" description="Helical" evidence="9">
    <location>
        <begin position="22"/>
        <end position="53"/>
    </location>
</feature>
<evidence type="ECO:0000256" key="4">
    <source>
        <dbReference type="ARBA" id="ARBA00022448"/>
    </source>
</evidence>
<evidence type="ECO:0000256" key="5">
    <source>
        <dbReference type="ARBA" id="ARBA00022475"/>
    </source>
</evidence>
<feature type="transmembrane region" description="Helical" evidence="9">
    <location>
        <begin position="103"/>
        <end position="125"/>
    </location>
</feature>
<dbReference type="GO" id="GO:0005886">
    <property type="term" value="C:plasma membrane"/>
    <property type="evidence" value="ECO:0007669"/>
    <property type="project" value="UniProtKB-SubCell"/>
</dbReference>
<feature type="transmembrane region" description="Helical" evidence="9">
    <location>
        <begin position="65"/>
        <end position="83"/>
    </location>
</feature>
<keyword evidence="6 9" id="KW-0812">Transmembrane</keyword>
<keyword evidence="4 9" id="KW-0813">Transport</keyword>
<evidence type="ECO:0000256" key="6">
    <source>
        <dbReference type="ARBA" id="ARBA00022692"/>
    </source>
</evidence>
<name>A0A0V8GBR0_9BACL</name>
<accession>A0A0V8GBR0</accession>
<sequence length="263" mass="29655">MIVGQHIPGQSYLHRSSALAKIIFAFCFIPLVFLANNAATNIFLLVFTFLALMSSRLPLRYVLKGLRPILFLIVFTFVIQLFFTREGAVLFEFGWLRIYEEGLRLAIIVSLRFFYLVSITTLVTLTTSPIELTDAIELLLKPFKVVRVPTHEIALMLSISLRFLPTLAEETEKIMKAQQARGVDLSAGPIKERLRAIIPLLIPLFISAFKRAEDLAIAMEARGYRGGEGRTRLRESKWTMRDTGLMILLVLLTISLVGLRGIG</sequence>
<comment type="similarity">
    <text evidence="2 9">Belongs to the energy-coupling factor EcfT family.</text>
</comment>
<dbReference type="CDD" id="cd16914">
    <property type="entry name" value="EcfT"/>
    <property type="match status" value="1"/>
</dbReference>
<feature type="transmembrane region" description="Helical" evidence="9">
    <location>
        <begin position="243"/>
        <end position="262"/>
    </location>
</feature>
<dbReference type="OrthoDB" id="8075495at2"/>
<dbReference type="Pfam" id="PF02361">
    <property type="entry name" value="CbiQ"/>
    <property type="match status" value="1"/>
</dbReference>
<dbReference type="Proteomes" id="UP000053797">
    <property type="component" value="Unassembled WGS sequence"/>
</dbReference>
<dbReference type="PANTHER" id="PTHR33514:SF13">
    <property type="entry name" value="PROTEIN ABCI12, CHLOROPLASTIC"/>
    <property type="match status" value="1"/>
</dbReference>
<evidence type="ECO:0000256" key="3">
    <source>
        <dbReference type="ARBA" id="ARBA00014042"/>
    </source>
</evidence>
<comment type="subunit">
    <text evidence="9">Forms a stable energy-coupling factor (ECF) transporter complex composed of 2 membrane-embedded substrate-binding proteins (S component), 2 ATP-binding proteins (A component) and 2 transmembrane proteins (T component).</text>
</comment>